<comment type="caution">
    <text evidence="5">The sequence shown here is derived from an EMBL/GenBank/DDBJ whole genome shotgun (WGS) entry which is preliminary data.</text>
</comment>
<dbReference type="Pfam" id="PF07729">
    <property type="entry name" value="FCD"/>
    <property type="match status" value="1"/>
</dbReference>
<dbReference type="OrthoDB" id="9799812at2"/>
<organism evidence="5 6">
    <name type="scientific">Bordetella genomosp. 10</name>
    <dbReference type="NCBI Taxonomy" id="1416804"/>
    <lineage>
        <taxon>Bacteria</taxon>
        <taxon>Pseudomonadati</taxon>
        <taxon>Pseudomonadota</taxon>
        <taxon>Betaproteobacteria</taxon>
        <taxon>Burkholderiales</taxon>
        <taxon>Alcaligenaceae</taxon>
        <taxon>Bordetella</taxon>
    </lineage>
</organism>
<dbReference type="Gene3D" id="1.10.10.10">
    <property type="entry name" value="Winged helix-like DNA-binding domain superfamily/Winged helix DNA-binding domain"/>
    <property type="match status" value="1"/>
</dbReference>
<dbReference type="EMBL" id="NEVM01000001">
    <property type="protein sequence ID" value="OZI36954.1"/>
    <property type="molecule type" value="Genomic_DNA"/>
</dbReference>
<protein>
    <submittedName>
        <fullName evidence="5">GntR family transcriptional regulator</fullName>
    </submittedName>
</protein>
<evidence type="ECO:0000313" key="5">
    <source>
        <dbReference type="EMBL" id="OZI36954.1"/>
    </source>
</evidence>
<keyword evidence="2" id="KW-0238">DNA-binding</keyword>
<dbReference type="PANTHER" id="PTHR43537:SF45">
    <property type="entry name" value="GNTR FAMILY REGULATORY PROTEIN"/>
    <property type="match status" value="1"/>
</dbReference>
<dbReference type="AlphaFoldDB" id="A0A261SHU2"/>
<dbReference type="Gene3D" id="1.20.120.530">
    <property type="entry name" value="GntR ligand-binding domain-like"/>
    <property type="match status" value="1"/>
</dbReference>
<dbReference type="PRINTS" id="PR00035">
    <property type="entry name" value="HTHGNTR"/>
</dbReference>
<evidence type="ECO:0000259" key="4">
    <source>
        <dbReference type="PROSITE" id="PS50949"/>
    </source>
</evidence>
<dbReference type="Pfam" id="PF00392">
    <property type="entry name" value="GntR"/>
    <property type="match status" value="1"/>
</dbReference>
<dbReference type="InterPro" id="IPR036390">
    <property type="entry name" value="WH_DNA-bd_sf"/>
</dbReference>
<dbReference type="PANTHER" id="PTHR43537">
    <property type="entry name" value="TRANSCRIPTIONAL REGULATOR, GNTR FAMILY"/>
    <property type="match status" value="1"/>
</dbReference>
<dbReference type="InterPro" id="IPR000524">
    <property type="entry name" value="Tscrpt_reg_HTH_GntR"/>
</dbReference>
<dbReference type="InterPro" id="IPR011711">
    <property type="entry name" value="GntR_C"/>
</dbReference>
<keyword evidence="1" id="KW-0805">Transcription regulation</keyword>
<keyword evidence="6" id="KW-1185">Reference proteome</keyword>
<dbReference type="SMART" id="SM00895">
    <property type="entry name" value="FCD"/>
    <property type="match status" value="1"/>
</dbReference>
<dbReference type="InterPro" id="IPR008920">
    <property type="entry name" value="TF_FadR/GntR_C"/>
</dbReference>
<dbReference type="PROSITE" id="PS50949">
    <property type="entry name" value="HTH_GNTR"/>
    <property type="match status" value="1"/>
</dbReference>
<feature type="domain" description="HTH gntR-type" evidence="4">
    <location>
        <begin position="19"/>
        <end position="86"/>
    </location>
</feature>
<dbReference type="GO" id="GO:0003677">
    <property type="term" value="F:DNA binding"/>
    <property type="evidence" value="ECO:0007669"/>
    <property type="project" value="UniProtKB-KW"/>
</dbReference>
<name>A0A261SHU2_9BORD</name>
<evidence type="ECO:0000256" key="2">
    <source>
        <dbReference type="ARBA" id="ARBA00023125"/>
    </source>
</evidence>
<evidence type="ECO:0000256" key="1">
    <source>
        <dbReference type="ARBA" id="ARBA00023015"/>
    </source>
</evidence>
<dbReference type="RefSeq" id="WP_094851061.1">
    <property type="nucleotide sequence ID" value="NZ_NEVM01000001.1"/>
</dbReference>
<proteinExistence type="predicted"/>
<dbReference type="SUPFAM" id="SSF46785">
    <property type="entry name" value="Winged helix' DNA-binding domain"/>
    <property type="match status" value="1"/>
</dbReference>
<dbReference type="InterPro" id="IPR036388">
    <property type="entry name" value="WH-like_DNA-bd_sf"/>
</dbReference>
<dbReference type="GO" id="GO:0003700">
    <property type="term" value="F:DNA-binding transcription factor activity"/>
    <property type="evidence" value="ECO:0007669"/>
    <property type="project" value="InterPro"/>
</dbReference>
<accession>A0A261SHU2</accession>
<dbReference type="Proteomes" id="UP000216020">
    <property type="component" value="Unassembled WGS sequence"/>
</dbReference>
<evidence type="ECO:0000256" key="3">
    <source>
        <dbReference type="ARBA" id="ARBA00023163"/>
    </source>
</evidence>
<sequence length="248" mass="27910">MRASVQIGPSPRRAAPASNSLAEAVYERIKSDLFEFRLLPGDLFSEADISARLGVSRTPVRLGLVRLQREGFLIPRQRAGWQVRPFEFERFEDLYDVRVVLELAAVEALCQRESIDPSGILGALHEAWLVAPEQRIRDWRLVGLLDEAFHEALVAAAGNEEMTQIHHDVTEKIRLVRRLDFTRDFRVDATYDEHAALLRAIFARDTAGARALLKAHIEASKAEVRKITLHMLHQARADAGPGIHSSKP</sequence>
<dbReference type="CDD" id="cd07377">
    <property type="entry name" value="WHTH_GntR"/>
    <property type="match status" value="1"/>
</dbReference>
<gene>
    <name evidence="5" type="ORF">CAL29_00475</name>
</gene>
<reference evidence="6" key="1">
    <citation type="submission" date="2017-05" db="EMBL/GenBank/DDBJ databases">
        <title>Complete and WGS of Bordetella genogroups.</title>
        <authorList>
            <person name="Spilker T."/>
            <person name="Lipuma J."/>
        </authorList>
    </citation>
    <scope>NUCLEOTIDE SEQUENCE [LARGE SCALE GENOMIC DNA]</scope>
    <source>
        <strain evidence="6">AU16122</strain>
    </source>
</reference>
<dbReference type="SMART" id="SM00345">
    <property type="entry name" value="HTH_GNTR"/>
    <property type="match status" value="1"/>
</dbReference>
<dbReference type="SUPFAM" id="SSF48008">
    <property type="entry name" value="GntR ligand-binding domain-like"/>
    <property type="match status" value="1"/>
</dbReference>
<evidence type="ECO:0000313" key="6">
    <source>
        <dbReference type="Proteomes" id="UP000216020"/>
    </source>
</evidence>
<keyword evidence="3" id="KW-0804">Transcription</keyword>